<dbReference type="STRING" id="37360.A0A0G4IX25"/>
<dbReference type="GO" id="GO:0070534">
    <property type="term" value="P:protein K63-linked ubiquitination"/>
    <property type="evidence" value="ECO:0007669"/>
    <property type="project" value="UniProtKB-UniRule"/>
</dbReference>
<dbReference type="SMART" id="SM00320">
    <property type="entry name" value="WD40"/>
    <property type="match status" value="7"/>
</dbReference>
<dbReference type="Gene3D" id="3.30.40.10">
    <property type="entry name" value="Zinc/RING finger domain, C3HC4 (zinc finger)"/>
    <property type="match status" value="1"/>
</dbReference>
<keyword evidence="16 18" id="KW-0539">Nucleus</keyword>
<evidence type="ECO:0000256" key="10">
    <source>
        <dbReference type="ARBA" id="ARBA00022728"/>
    </source>
</evidence>
<dbReference type="GO" id="GO:0071006">
    <property type="term" value="C:U2-type catalytic step 1 spliceosome"/>
    <property type="evidence" value="ECO:0007669"/>
    <property type="project" value="TreeGrafter"/>
</dbReference>
<dbReference type="GO" id="GO:0005737">
    <property type="term" value="C:cytoplasm"/>
    <property type="evidence" value="ECO:0007669"/>
    <property type="project" value="TreeGrafter"/>
</dbReference>
<evidence type="ECO:0000313" key="22">
    <source>
        <dbReference type="Proteomes" id="UP000039324"/>
    </source>
</evidence>
<dbReference type="InterPro" id="IPR001680">
    <property type="entry name" value="WD40_rpt"/>
</dbReference>
<dbReference type="InterPro" id="IPR036322">
    <property type="entry name" value="WD40_repeat_dom_sf"/>
</dbReference>
<dbReference type="InterPro" id="IPR015943">
    <property type="entry name" value="WD40/YVTN_repeat-like_dom_sf"/>
</dbReference>
<dbReference type="OrthoDB" id="687049at2759"/>
<dbReference type="Pfam" id="PF08606">
    <property type="entry name" value="Prp19"/>
    <property type="match status" value="1"/>
</dbReference>
<evidence type="ECO:0000256" key="18">
    <source>
        <dbReference type="RuleBase" id="RU367101"/>
    </source>
</evidence>
<dbReference type="InterPro" id="IPR019775">
    <property type="entry name" value="WD40_repeat_CS"/>
</dbReference>
<dbReference type="GO" id="GO:0006281">
    <property type="term" value="P:DNA repair"/>
    <property type="evidence" value="ECO:0007669"/>
    <property type="project" value="UniProtKB-KW"/>
</dbReference>
<dbReference type="EC" id="2.3.2.27" evidence="5 18"/>
<feature type="repeat" description="WD" evidence="17">
    <location>
        <begin position="335"/>
        <end position="365"/>
    </location>
</feature>
<feature type="domain" description="U-box" evidence="19">
    <location>
        <begin position="1"/>
        <end position="72"/>
    </location>
</feature>
<dbReference type="GO" id="GO:0061630">
    <property type="term" value="F:ubiquitin protein ligase activity"/>
    <property type="evidence" value="ECO:0007669"/>
    <property type="project" value="UniProtKB-UniRule"/>
</dbReference>
<dbReference type="PANTHER" id="PTHR43995:SF1">
    <property type="entry name" value="PRE-MRNA-PROCESSING FACTOR 19"/>
    <property type="match status" value="1"/>
</dbReference>
<comment type="function">
    <text evidence="18">Ubiquitin-protein ligase which is mainly involved pre-mRNA splicing and DNA repair. Required for pre-mRNA splicing as component of the spliceosome.</text>
</comment>
<dbReference type="CDD" id="cd16656">
    <property type="entry name" value="RING-Ubox_PRP19"/>
    <property type="match status" value="1"/>
</dbReference>
<sequence>MLCSLSGDVARDPVISVKSGHVFERSLLMKHLERTGQDPVSGEDMSPDTDIIAVKTANPIVRPRPTANSLPALINTFQDEWDALMLETYSLRKQLHSTRQELSHALYRYDAACRVIARLKAERDTARSPSAQMDIVEEPASAGTPVVPSELAKSWQLYSEKVSACRKEAFRSPPESLATKEQIGTYEKTSSHALHLVSKPGIMCVDAHAVDPSLIVTGGVDARVVVFDASSEKVRDTLKGHERKVLAVALHNVERVIASGSEDGALRIWKGDDKFKEAAAFGELHGGACTGVAFHGMGRHLATTSVDASWALLDLDESKVVHKFADGTAGYTCGAFHPDGTLFATGTTDSKLVIWDPRENKIAVQPFEGHSGKITSLAFSENGYYMAAGDGDGSAKIWDLRKLKAVHAFASQSYIHSVRFDHTGHYLAIAGDSVRVIEVAKQWTPLVELEGHEKDITGACFGANAQFIASVSLDRHLNLYSAPRA</sequence>
<dbReference type="InterPro" id="IPR013915">
    <property type="entry name" value="Prp19_cc"/>
</dbReference>
<evidence type="ECO:0000256" key="5">
    <source>
        <dbReference type="ARBA" id="ARBA00012483"/>
    </source>
</evidence>
<dbReference type="GO" id="GO:0000974">
    <property type="term" value="C:Prp19 complex"/>
    <property type="evidence" value="ECO:0007669"/>
    <property type="project" value="UniProtKB-UniRule"/>
</dbReference>
<comment type="subunit">
    <text evidence="18">Homotetramer.</text>
</comment>
<dbReference type="SUPFAM" id="SSF57850">
    <property type="entry name" value="RING/U-box"/>
    <property type="match status" value="1"/>
</dbReference>
<dbReference type="Proteomes" id="UP000039324">
    <property type="component" value="Unassembled WGS sequence"/>
</dbReference>
<dbReference type="AlphaFoldDB" id="A0A0G4IX25"/>
<dbReference type="EMBL" id="OVEO01000012">
    <property type="protein sequence ID" value="SPQ99535.1"/>
    <property type="molecule type" value="Genomic_DNA"/>
</dbReference>
<evidence type="ECO:0000256" key="4">
    <source>
        <dbReference type="ARBA" id="ARBA00006388"/>
    </source>
</evidence>
<protein>
    <recommendedName>
        <fullName evidence="6 18">Pre-mRNA-processing factor 19</fullName>
        <ecNumber evidence="5 18">2.3.2.27</ecNumber>
    </recommendedName>
</protein>
<evidence type="ECO:0000259" key="19">
    <source>
        <dbReference type="PROSITE" id="PS51698"/>
    </source>
</evidence>
<dbReference type="Proteomes" id="UP000290189">
    <property type="component" value="Unassembled WGS sequence"/>
</dbReference>
<dbReference type="EMBL" id="CDSF01000095">
    <property type="protein sequence ID" value="CEO99903.1"/>
    <property type="molecule type" value="Genomic_DNA"/>
</dbReference>
<dbReference type="PROSITE" id="PS50082">
    <property type="entry name" value="WD_REPEATS_2"/>
    <property type="match status" value="4"/>
</dbReference>
<dbReference type="OMA" id="PIEDAWE"/>
<evidence type="ECO:0000256" key="13">
    <source>
        <dbReference type="ARBA" id="ARBA00022786"/>
    </source>
</evidence>
<dbReference type="InterPro" id="IPR055340">
    <property type="entry name" value="RING-Ubox_PRP19"/>
</dbReference>
<keyword evidence="14 18" id="KW-0508">mRNA splicing</keyword>
<keyword evidence="11" id="KW-0677">Repeat</keyword>
<keyword evidence="7 17" id="KW-0853">WD repeat</keyword>
<dbReference type="InterPro" id="IPR003613">
    <property type="entry name" value="Ubox_domain"/>
</dbReference>
<feature type="repeat" description="WD" evidence="17">
    <location>
        <begin position="367"/>
        <end position="408"/>
    </location>
</feature>
<keyword evidence="13 18" id="KW-0833">Ubl conjugation pathway</keyword>
<evidence type="ECO:0000256" key="7">
    <source>
        <dbReference type="ARBA" id="ARBA00022574"/>
    </source>
</evidence>
<evidence type="ECO:0000256" key="2">
    <source>
        <dbReference type="ARBA" id="ARBA00004123"/>
    </source>
</evidence>
<dbReference type="PANTHER" id="PTHR43995">
    <property type="entry name" value="PRE-MRNA-PROCESSING FACTOR 19"/>
    <property type="match status" value="1"/>
</dbReference>
<dbReference type="PROSITE" id="PS00678">
    <property type="entry name" value="WD_REPEATS_1"/>
    <property type="match status" value="1"/>
</dbReference>
<dbReference type="FunFam" id="3.30.40.10:FF:000027">
    <property type="entry name" value="Pre-mRNA-processing factor 19, putative"/>
    <property type="match status" value="1"/>
</dbReference>
<evidence type="ECO:0000256" key="17">
    <source>
        <dbReference type="PROSITE-ProRule" id="PRU00221"/>
    </source>
</evidence>
<evidence type="ECO:0000313" key="23">
    <source>
        <dbReference type="Proteomes" id="UP000290189"/>
    </source>
</evidence>
<dbReference type="Pfam" id="PF00400">
    <property type="entry name" value="WD40"/>
    <property type="match status" value="4"/>
</dbReference>
<dbReference type="SMART" id="SM00504">
    <property type="entry name" value="Ubox"/>
    <property type="match status" value="1"/>
</dbReference>
<evidence type="ECO:0000256" key="12">
    <source>
        <dbReference type="ARBA" id="ARBA00022763"/>
    </source>
</evidence>
<evidence type="ECO:0000256" key="1">
    <source>
        <dbReference type="ARBA" id="ARBA00000900"/>
    </source>
</evidence>
<comment type="pathway">
    <text evidence="3 18">Protein modification; protein ubiquitination.</text>
</comment>
<geneLocation type="mitochondrion" evidence="21"/>
<evidence type="ECO:0000256" key="15">
    <source>
        <dbReference type="ARBA" id="ARBA00023204"/>
    </source>
</evidence>
<evidence type="ECO:0000256" key="16">
    <source>
        <dbReference type="ARBA" id="ARBA00023242"/>
    </source>
</evidence>
<dbReference type="Gene3D" id="2.130.10.10">
    <property type="entry name" value="YVTN repeat-like/Quinoprotein amine dehydrogenase"/>
    <property type="match status" value="1"/>
</dbReference>
<evidence type="ECO:0000256" key="6">
    <source>
        <dbReference type="ARBA" id="ARBA00015618"/>
    </source>
</evidence>
<evidence type="ECO:0000256" key="3">
    <source>
        <dbReference type="ARBA" id="ARBA00004906"/>
    </source>
</evidence>
<dbReference type="UniPathway" id="UPA00143"/>
<reference evidence="20 22" key="1">
    <citation type="submission" date="2015-02" db="EMBL/GenBank/DDBJ databases">
        <authorList>
            <person name="Chooi Y.-H."/>
        </authorList>
    </citation>
    <scope>NUCLEOTIDE SEQUENCE [LARGE SCALE GENOMIC DNA]</scope>
    <source>
        <strain evidence="20">E3</strain>
    </source>
</reference>
<evidence type="ECO:0000256" key="11">
    <source>
        <dbReference type="ARBA" id="ARBA00022737"/>
    </source>
</evidence>
<keyword evidence="12 18" id="KW-0227">DNA damage</keyword>
<name>A0A0G4IX25_PLABS</name>
<accession>A0A0G4IX25</accession>
<dbReference type="InterPro" id="IPR038959">
    <property type="entry name" value="Prp19"/>
</dbReference>
<dbReference type="GO" id="GO:0000398">
    <property type="term" value="P:mRNA splicing, via spliceosome"/>
    <property type="evidence" value="ECO:0007669"/>
    <property type="project" value="InterPro"/>
</dbReference>
<dbReference type="PROSITE" id="PS51698">
    <property type="entry name" value="U_BOX"/>
    <property type="match status" value="1"/>
</dbReference>
<evidence type="ECO:0000256" key="14">
    <source>
        <dbReference type="ARBA" id="ARBA00023187"/>
    </source>
</evidence>
<comment type="subcellular location">
    <subcellularLocation>
        <location evidence="2 18">Nucleus</location>
    </subcellularLocation>
</comment>
<dbReference type="SUPFAM" id="SSF50978">
    <property type="entry name" value="WD40 repeat-like"/>
    <property type="match status" value="1"/>
</dbReference>
<dbReference type="PROSITE" id="PS50294">
    <property type="entry name" value="WD_REPEATS_REGION"/>
    <property type="match status" value="3"/>
</dbReference>
<keyword evidence="9 18" id="KW-0808">Transferase</keyword>
<dbReference type="InterPro" id="IPR013083">
    <property type="entry name" value="Znf_RING/FYVE/PHD"/>
</dbReference>
<keyword evidence="15 18" id="KW-0234">DNA repair</keyword>
<dbReference type="CDD" id="cd00200">
    <property type="entry name" value="WD40"/>
    <property type="match status" value="1"/>
</dbReference>
<evidence type="ECO:0000313" key="21">
    <source>
        <dbReference type="EMBL" id="SPQ99535.1"/>
    </source>
</evidence>
<keyword evidence="21" id="KW-0496">Mitochondrion</keyword>
<organism evidence="20 22">
    <name type="scientific">Plasmodiophora brassicae</name>
    <name type="common">Clubroot disease agent</name>
    <dbReference type="NCBI Taxonomy" id="37360"/>
    <lineage>
        <taxon>Eukaryota</taxon>
        <taxon>Sar</taxon>
        <taxon>Rhizaria</taxon>
        <taxon>Endomyxa</taxon>
        <taxon>Phytomyxea</taxon>
        <taxon>Plasmodiophorida</taxon>
        <taxon>Plasmodiophoridae</taxon>
        <taxon>Plasmodiophora</taxon>
    </lineage>
</organism>
<comment type="similarity">
    <text evidence="4 18">Belongs to the WD repeat PRP19 family.</text>
</comment>
<evidence type="ECO:0000256" key="8">
    <source>
        <dbReference type="ARBA" id="ARBA00022664"/>
    </source>
</evidence>
<proteinExistence type="inferred from homology"/>
<evidence type="ECO:0000313" key="20">
    <source>
        <dbReference type="EMBL" id="CEO99903.1"/>
    </source>
</evidence>
<keyword evidence="22" id="KW-1185">Reference proteome</keyword>
<reference evidence="21 23" key="2">
    <citation type="submission" date="2018-03" db="EMBL/GenBank/DDBJ databases">
        <authorList>
            <person name="Fogelqvist J."/>
        </authorList>
    </citation>
    <scope>NUCLEOTIDE SEQUENCE [LARGE SCALE GENOMIC DNA]</scope>
</reference>
<feature type="repeat" description="WD" evidence="17">
    <location>
        <begin position="449"/>
        <end position="485"/>
    </location>
</feature>
<comment type="catalytic activity">
    <reaction evidence="1 18">
        <text>S-ubiquitinyl-[E2 ubiquitin-conjugating enzyme]-L-cysteine + [acceptor protein]-L-lysine = [E2 ubiquitin-conjugating enzyme]-L-cysteine + N(6)-ubiquitinyl-[acceptor protein]-L-lysine.</text>
        <dbReference type="EC" id="2.3.2.27"/>
    </reaction>
</comment>
<keyword evidence="8 18" id="KW-0507">mRNA processing</keyword>
<gene>
    <name evidence="20" type="ORF">PBRA_007637</name>
    <name evidence="21" type="ORF">PLBR_LOCUS6750</name>
</gene>
<evidence type="ECO:0000256" key="9">
    <source>
        <dbReference type="ARBA" id="ARBA00022679"/>
    </source>
</evidence>
<feature type="repeat" description="WD" evidence="17">
    <location>
        <begin position="238"/>
        <end position="270"/>
    </location>
</feature>
<keyword evidence="10 18" id="KW-0747">Spliceosome</keyword>